<dbReference type="InterPro" id="IPR027417">
    <property type="entry name" value="P-loop_NTPase"/>
</dbReference>
<evidence type="ECO:0000259" key="1">
    <source>
        <dbReference type="Pfam" id="PF22688"/>
    </source>
</evidence>
<reference evidence="2 3" key="1">
    <citation type="submission" date="2007-07" db="EMBL/GenBank/DDBJ databases">
        <title>Complete sequence of chromosome of Xanthobacter autotrophicus Py2.</title>
        <authorList>
            <consortium name="US DOE Joint Genome Institute"/>
            <person name="Copeland A."/>
            <person name="Lucas S."/>
            <person name="Lapidus A."/>
            <person name="Barry K."/>
            <person name="Glavina del Rio T."/>
            <person name="Hammon N."/>
            <person name="Israni S."/>
            <person name="Dalin E."/>
            <person name="Tice H."/>
            <person name="Pitluck S."/>
            <person name="Sims D."/>
            <person name="Brettin T."/>
            <person name="Bruce D."/>
            <person name="Detter J.C."/>
            <person name="Han C."/>
            <person name="Tapia R."/>
            <person name="Brainard J."/>
            <person name="Schmutz J."/>
            <person name="Larimer F."/>
            <person name="Land M."/>
            <person name="Hauser L."/>
            <person name="Kyrpides N."/>
            <person name="Kim E."/>
            <person name="Ensigns S.A."/>
            <person name="Richardson P."/>
        </authorList>
    </citation>
    <scope>NUCLEOTIDE SEQUENCE [LARGE SCALE GENOMIC DNA]</scope>
    <source>
        <strain evidence="3">ATCC BAA-1158 / Py2</strain>
    </source>
</reference>
<dbReference type="Gene3D" id="1.10.8.60">
    <property type="match status" value="1"/>
</dbReference>
<protein>
    <submittedName>
        <fullName evidence="2">Chromosomal replication initiator, DnaA</fullName>
    </submittedName>
</protein>
<dbReference type="InterPro" id="IPR055199">
    <property type="entry name" value="Hda_lid"/>
</dbReference>
<dbReference type="GO" id="GO:0003688">
    <property type="term" value="F:DNA replication origin binding"/>
    <property type="evidence" value="ECO:0007669"/>
    <property type="project" value="TreeGrafter"/>
</dbReference>
<dbReference type="GO" id="GO:0005886">
    <property type="term" value="C:plasma membrane"/>
    <property type="evidence" value="ECO:0007669"/>
    <property type="project" value="TreeGrafter"/>
</dbReference>
<evidence type="ECO:0000313" key="3">
    <source>
        <dbReference type="Proteomes" id="UP000002417"/>
    </source>
</evidence>
<feature type="domain" description="Hda lid" evidence="1">
    <location>
        <begin position="166"/>
        <end position="222"/>
    </location>
</feature>
<dbReference type="Proteomes" id="UP000002417">
    <property type="component" value="Chromosome"/>
</dbReference>
<dbReference type="GO" id="GO:0006270">
    <property type="term" value="P:DNA replication initiation"/>
    <property type="evidence" value="ECO:0007669"/>
    <property type="project" value="TreeGrafter"/>
</dbReference>
<dbReference type="PANTHER" id="PTHR30050">
    <property type="entry name" value="CHROMOSOMAL REPLICATION INITIATOR PROTEIN DNAA"/>
    <property type="match status" value="1"/>
</dbReference>
<proteinExistence type="predicted"/>
<dbReference type="AlphaFoldDB" id="A7IK15"/>
<accession>A7IK15</accession>
<gene>
    <name evidence="2" type="ordered locus">Xaut_3128</name>
</gene>
<dbReference type="KEGG" id="xau:Xaut_3128"/>
<dbReference type="PANTHER" id="PTHR30050:SF5">
    <property type="entry name" value="DNAA REGULATORY INACTIVATOR HDA"/>
    <property type="match status" value="1"/>
</dbReference>
<keyword evidence="3" id="KW-1185">Reference proteome</keyword>
<evidence type="ECO:0000313" key="2">
    <source>
        <dbReference type="EMBL" id="ABS68358.1"/>
    </source>
</evidence>
<sequence>MAERDGRPRQLPLDLPAYPALRREDFLAAPGNAAALALIDAFPEWPARVVCIVGPEGAGKSHLSAIFAERSGARTLDARALTREGVPEALASGALVLEDLSAGTFSEAALFHLLNLAREQQAYLLMTARTPPSSFSLATADLASRLRAVPVFEIAPADDALLAAVLVKLFADRQLSVDEATVQYLLMRMQRTVAGAKRIVDALDTAALAARRPVTRALAAQVLKELGEELGEDPPFPDVHGEED</sequence>
<dbReference type="OrthoDB" id="7390113at2"/>
<organism evidence="2 3">
    <name type="scientific">Xanthobacter autotrophicus (strain ATCC BAA-1158 / Py2)</name>
    <dbReference type="NCBI Taxonomy" id="78245"/>
    <lineage>
        <taxon>Bacteria</taxon>
        <taxon>Pseudomonadati</taxon>
        <taxon>Pseudomonadota</taxon>
        <taxon>Alphaproteobacteria</taxon>
        <taxon>Hyphomicrobiales</taxon>
        <taxon>Xanthobacteraceae</taxon>
        <taxon>Xanthobacter</taxon>
    </lineage>
</organism>
<dbReference type="Gene3D" id="3.40.50.300">
    <property type="entry name" value="P-loop containing nucleotide triphosphate hydrolases"/>
    <property type="match status" value="1"/>
</dbReference>
<dbReference type="STRING" id="78245.Xaut_3128"/>
<name>A7IK15_XANP2</name>
<dbReference type="eggNOG" id="COG0593">
    <property type="taxonomic scope" value="Bacteria"/>
</dbReference>
<dbReference type="PhylomeDB" id="A7IK15"/>
<dbReference type="Pfam" id="PF22688">
    <property type="entry name" value="Hda_lid"/>
    <property type="match status" value="1"/>
</dbReference>
<dbReference type="EMBL" id="CP000781">
    <property type="protein sequence ID" value="ABS68358.1"/>
    <property type="molecule type" value="Genomic_DNA"/>
</dbReference>
<dbReference type="HOGENOM" id="CLU_072265_0_0_5"/>
<dbReference type="SUPFAM" id="SSF52540">
    <property type="entry name" value="P-loop containing nucleoside triphosphate hydrolases"/>
    <property type="match status" value="1"/>
</dbReference>